<keyword evidence="2" id="KW-1185">Reference proteome</keyword>
<dbReference type="Proteomes" id="UP000655225">
    <property type="component" value="Unassembled WGS sequence"/>
</dbReference>
<proteinExistence type="predicted"/>
<evidence type="ECO:0000313" key="2">
    <source>
        <dbReference type="Proteomes" id="UP000655225"/>
    </source>
</evidence>
<name>A0A834YWF4_TETSI</name>
<dbReference type="EMBL" id="JABCRI010000013">
    <property type="protein sequence ID" value="KAF8395562.1"/>
    <property type="molecule type" value="Genomic_DNA"/>
</dbReference>
<comment type="caution">
    <text evidence="1">The sequence shown here is derived from an EMBL/GenBank/DDBJ whole genome shotgun (WGS) entry which is preliminary data.</text>
</comment>
<evidence type="ECO:0000313" key="1">
    <source>
        <dbReference type="EMBL" id="KAF8395562.1"/>
    </source>
</evidence>
<organism evidence="1 2">
    <name type="scientific">Tetracentron sinense</name>
    <name type="common">Spur-leaf</name>
    <dbReference type="NCBI Taxonomy" id="13715"/>
    <lineage>
        <taxon>Eukaryota</taxon>
        <taxon>Viridiplantae</taxon>
        <taxon>Streptophyta</taxon>
        <taxon>Embryophyta</taxon>
        <taxon>Tracheophyta</taxon>
        <taxon>Spermatophyta</taxon>
        <taxon>Magnoliopsida</taxon>
        <taxon>Trochodendrales</taxon>
        <taxon>Trochodendraceae</taxon>
        <taxon>Tetracentron</taxon>
    </lineage>
</organism>
<dbReference type="AlphaFoldDB" id="A0A834YWF4"/>
<gene>
    <name evidence="1" type="ORF">HHK36_019511</name>
</gene>
<protein>
    <submittedName>
        <fullName evidence="1">Uncharacterized protein</fullName>
    </submittedName>
</protein>
<sequence>MEVKSQPPNKVLSACGSSFNQLLNIYGTEQETAVRERVAGMDFQILPSARLKALALIAIATCNRNKKKKKTRKVATLSWMLHFWM</sequence>
<reference evidence="1 2" key="1">
    <citation type="submission" date="2020-04" db="EMBL/GenBank/DDBJ databases">
        <title>Plant Genome Project.</title>
        <authorList>
            <person name="Zhang R.-G."/>
        </authorList>
    </citation>
    <scope>NUCLEOTIDE SEQUENCE [LARGE SCALE GENOMIC DNA]</scope>
    <source>
        <strain evidence="1">YNK0</strain>
        <tissue evidence="1">Leaf</tissue>
    </source>
</reference>
<accession>A0A834YWF4</accession>